<keyword evidence="2 4" id="KW-0863">Zinc-finger</keyword>
<dbReference type="WBParaSite" id="PSAMB.scaffold311size57476.g4610.t1">
    <property type="protein sequence ID" value="PSAMB.scaffold311size57476.g4610.t1"/>
    <property type="gene ID" value="PSAMB.scaffold311size57476.g4610"/>
</dbReference>
<organism evidence="6 7">
    <name type="scientific">Plectus sambesii</name>
    <dbReference type="NCBI Taxonomy" id="2011161"/>
    <lineage>
        <taxon>Eukaryota</taxon>
        <taxon>Metazoa</taxon>
        <taxon>Ecdysozoa</taxon>
        <taxon>Nematoda</taxon>
        <taxon>Chromadorea</taxon>
        <taxon>Plectida</taxon>
        <taxon>Plectina</taxon>
        <taxon>Plectoidea</taxon>
        <taxon>Plectidae</taxon>
        <taxon>Plectus</taxon>
    </lineage>
</organism>
<dbReference type="SUPFAM" id="SSF144232">
    <property type="entry name" value="HIT/MYND zinc finger-like"/>
    <property type="match status" value="1"/>
</dbReference>
<evidence type="ECO:0000256" key="3">
    <source>
        <dbReference type="ARBA" id="ARBA00022833"/>
    </source>
</evidence>
<evidence type="ECO:0000256" key="2">
    <source>
        <dbReference type="ARBA" id="ARBA00022771"/>
    </source>
</evidence>
<evidence type="ECO:0000256" key="4">
    <source>
        <dbReference type="PROSITE-ProRule" id="PRU00134"/>
    </source>
</evidence>
<dbReference type="InterPro" id="IPR002893">
    <property type="entry name" value="Znf_MYND"/>
</dbReference>
<sequence>MSSMSEWHNYNKETARVQKTRQTVLSYSAVMVYACAHCGQQDAVLRLCGNCRSVVYCNVDCQRADWGSHRKLCKQRNPGYFDKTQANRIRWFTELIDDSHTDYEQDDRLLVFLIDTFCVRCLDEAEAEMTVARTDIMNKFTRYLYAAKGANLLPQPFTRSDIVATRHDAFFRFRIDKIYDNGYDALRQRHPDFAQAVTDMRNLHLAICGPIKFPGSSELNLI</sequence>
<reference evidence="7" key="1">
    <citation type="submission" date="2022-11" db="UniProtKB">
        <authorList>
            <consortium name="WormBaseParasite"/>
        </authorList>
    </citation>
    <scope>IDENTIFICATION</scope>
</reference>
<feature type="domain" description="MYND-type" evidence="5">
    <location>
        <begin position="35"/>
        <end position="73"/>
    </location>
</feature>
<dbReference type="PROSITE" id="PS01360">
    <property type="entry name" value="ZF_MYND_1"/>
    <property type="match status" value="1"/>
</dbReference>
<evidence type="ECO:0000256" key="1">
    <source>
        <dbReference type="ARBA" id="ARBA00022723"/>
    </source>
</evidence>
<accession>A0A914W409</accession>
<evidence type="ECO:0000259" key="5">
    <source>
        <dbReference type="PROSITE" id="PS50865"/>
    </source>
</evidence>
<dbReference type="PROSITE" id="PS50865">
    <property type="entry name" value="ZF_MYND_2"/>
    <property type="match status" value="1"/>
</dbReference>
<protein>
    <submittedName>
        <fullName evidence="7">MYND-type domain-containing protein</fullName>
    </submittedName>
</protein>
<keyword evidence="6" id="KW-1185">Reference proteome</keyword>
<evidence type="ECO:0000313" key="6">
    <source>
        <dbReference type="Proteomes" id="UP000887566"/>
    </source>
</evidence>
<dbReference type="Proteomes" id="UP000887566">
    <property type="component" value="Unplaced"/>
</dbReference>
<proteinExistence type="predicted"/>
<keyword evidence="1" id="KW-0479">Metal-binding</keyword>
<evidence type="ECO:0000313" key="7">
    <source>
        <dbReference type="WBParaSite" id="PSAMB.scaffold311size57476.g4610.t1"/>
    </source>
</evidence>
<dbReference type="GO" id="GO:0008270">
    <property type="term" value="F:zinc ion binding"/>
    <property type="evidence" value="ECO:0007669"/>
    <property type="project" value="UniProtKB-KW"/>
</dbReference>
<dbReference type="Gene3D" id="6.10.140.2220">
    <property type="match status" value="1"/>
</dbReference>
<name>A0A914W409_9BILA</name>
<dbReference type="AlphaFoldDB" id="A0A914W409"/>
<keyword evidence="3" id="KW-0862">Zinc</keyword>
<dbReference type="Pfam" id="PF01753">
    <property type="entry name" value="zf-MYND"/>
    <property type="match status" value="1"/>
</dbReference>